<dbReference type="Proteomes" id="UP000460298">
    <property type="component" value="Unassembled WGS sequence"/>
</dbReference>
<accession>A0A833H0D0</accession>
<sequence>MSDRILISFGRPRMGELLLRLAHLLRPSAELQAIHFSPDPTVPREEAAYNTAESFDRLKSVADELQTRVRFVYREAANITDAIVRHTEAFNPDYLFLGAAGLFAADEPLGGRVGEVLSRIRCPAGVVLDRGLDRFEQFVILRDPANGHRVSELFGEAPERARIEVVDRFDHASLVDADRVVAVLTALQLTLLPERGSAMILCFKDD</sequence>
<dbReference type="InterPro" id="IPR014729">
    <property type="entry name" value="Rossmann-like_a/b/a_fold"/>
</dbReference>
<proteinExistence type="predicted"/>
<evidence type="ECO:0000313" key="2">
    <source>
        <dbReference type="Proteomes" id="UP000460298"/>
    </source>
</evidence>
<organism evidence="1 2">
    <name type="scientific">Leptonema illini</name>
    <dbReference type="NCBI Taxonomy" id="183"/>
    <lineage>
        <taxon>Bacteria</taxon>
        <taxon>Pseudomonadati</taxon>
        <taxon>Spirochaetota</taxon>
        <taxon>Spirochaetia</taxon>
        <taxon>Leptospirales</taxon>
        <taxon>Leptospiraceae</taxon>
        <taxon>Leptonema</taxon>
    </lineage>
</organism>
<gene>
    <name evidence="1" type="ORF">F9K24_13270</name>
</gene>
<dbReference type="AlphaFoldDB" id="A0A833H0D0"/>
<name>A0A833H0D0_9LEPT</name>
<dbReference type="EMBL" id="WBUI01000013">
    <property type="protein sequence ID" value="KAB2931563.1"/>
    <property type="molecule type" value="Genomic_DNA"/>
</dbReference>
<comment type="caution">
    <text evidence="1">The sequence shown here is derived from an EMBL/GenBank/DDBJ whole genome shotgun (WGS) entry which is preliminary data.</text>
</comment>
<evidence type="ECO:0000313" key="1">
    <source>
        <dbReference type="EMBL" id="KAB2931563.1"/>
    </source>
</evidence>
<protein>
    <recommendedName>
        <fullName evidence="3">UspA domain-containing protein</fullName>
    </recommendedName>
</protein>
<reference evidence="1 2" key="1">
    <citation type="submission" date="2019-10" db="EMBL/GenBank/DDBJ databases">
        <title>Extracellular Electron Transfer in a Candidatus Methanoperedens spp. Enrichment Culture.</title>
        <authorList>
            <person name="Berger S."/>
            <person name="Rangel Shaw D."/>
            <person name="Berben T."/>
            <person name="In 'T Zandt M."/>
            <person name="Frank J."/>
            <person name="Reimann J."/>
            <person name="Jetten M.S.M."/>
            <person name="Welte C.U."/>
        </authorList>
    </citation>
    <scope>NUCLEOTIDE SEQUENCE [LARGE SCALE GENOMIC DNA]</scope>
    <source>
        <strain evidence="1">SB12</strain>
    </source>
</reference>
<dbReference type="Gene3D" id="3.40.50.620">
    <property type="entry name" value="HUPs"/>
    <property type="match status" value="1"/>
</dbReference>
<evidence type="ECO:0008006" key="3">
    <source>
        <dbReference type="Google" id="ProtNLM"/>
    </source>
</evidence>
<dbReference type="SUPFAM" id="SSF52402">
    <property type="entry name" value="Adenine nucleotide alpha hydrolases-like"/>
    <property type="match status" value="1"/>
</dbReference>